<keyword evidence="2" id="KW-1185">Reference proteome</keyword>
<dbReference type="GO" id="GO:0003690">
    <property type="term" value="F:double-stranded DNA binding"/>
    <property type="evidence" value="ECO:0007669"/>
    <property type="project" value="TreeGrafter"/>
</dbReference>
<dbReference type="GO" id="GO:0035861">
    <property type="term" value="C:site of double-strand break"/>
    <property type="evidence" value="ECO:0007669"/>
    <property type="project" value="TreeGrafter"/>
</dbReference>
<evidence type="ECO:0000313" key="1">
    <source>
        <dbReference type="EMBL" id="VDO18999.1"/>
    </source>
</evidence>
<dbReference type="PANTHER" id="PTHR46060">
    <property type="entry name" value="MARINER MOS1 TRANSPOSASE-LIKE PROTEIN"/>
    <property type="match status" value="1"/>
</dbReference>
<dbReference type="Proteomes" id="UP000050761">
    <property type="component" value="Unassembled WGS sequence"/>
</dbReference>
<dbReference type="GO" id="GO:0031297">
    <property type="term" value="P:replication fork processing"/>
    <property type="evidence" value="ECO:0007669"/>
    <property type="project" value="TreeGrafter"/>
</dbReference>
<dbReference type="GO" id="GO:0003697">
    <property type="term" value="F:single-stranded DNA binding"/>
    <property type="evidence" value="ECO:0007669"/>
    <property type="project" value="TreeGrafter"/>
</dbReference>
<organism evidence="2 3">
    <name type="scientific">Heligmosomoides polygyrus</name>
    <name type="common">Parasitic roundworm</name>
    <dbReference type="NCBI Taxonomy" id="6339"/>
    <lineage>
        <taxon>Eukaryota</taxon>
        <taxon>Metazoa</taxon>
        <taxon>Ecdysozoa</taxon>
        <taxon>Nematoda</taxon>
        <taxon>Chromadorea</taxon>
        <taxon>Rhabditida</taxon>
        <taxon>Rhabditina</taxon>
        <taxon>Rhabditomorpha</taxon>
        <taxon>Strongyloidea</taxon>
        <taxon>Heligmosomidae</taxon>
        <taxon>Heligmosomoides</taxon>
    </lineage>
</organism>
<protein>
    <submittedName>
        <fullName evidence="3">HTH_48 domain-containing protein</fullName>
    </submittedName>
</protein>
<dbReference type="GO" id="GO:0044547">
    <property type="term" value="F:DNA topoisomerase binding"/>
    <property type="evidence" value="ECO:0007669"/>
    <property type="project" value="TreeGrafter"/>
</dbReference>
<dbReference type="WBParaSite" id="HPBE_0000061601-mRNA-1">
    <property type="protein sequence ID" value="HPBE_0000061601-mRNA-1"/>
    <property type="gene ID" value="HPBE_0000061601"/>
</dbReference>
<accession>A0A183F374</accession>
<dbReference type="GO" id="GO:0006303">
    <property type="term" value="P:double-strand break repair via nonhomologous end joining"/>
    <property type="evidence" value="ECO:0007669"/>
    <property type="project" value="TreeGrafter"/>
</dbReference>
<proteinExistence type="predicted"/>
<dbReference type="InterPro" id="IPR052709">
    <property type="entry name" value="Transposase-MT_Hybrid"/>
</dbReference>
<dbReference type="GO" id="GO:0044774">
    <property type="term" value="P:mitotic DNA integrity checkpoint signaling"/>
    <property type="evidence" value="ECO:0007669"/>
    <property type="project" value="TreeGrafter"/>
</dbReference>
<dbReference type="GO" id="GO:0015074">
    <property type="term" value="P:DNA integration"/>
    <property type="evidence" value="ECO:0007669"/>
    <property type="project" value="TreeGrafter"/>
</dbReference>
<dbReference type="GO" id="GO:0046975">
    <property type="term" value="F:histone H3K36 methyltransferase activity"/>
    <property type="evidence" value="ECO:0007669"/>
    <property type="project" value="TreeGrafter"/>
</dbReference>
<name>A0A183F374_HELPZ</name>
<dbReference type="GO" id="GO:0042800">
    <property type="term" value="F:histone H3K4 methyltransferase activity"/>
    <property type="evidence" value="ECO:0007669"/>
    <property type="project" value="TreeGrafter"/>
</dbReference>
<accession>A0A3P7TG06</accession>
<dbReference type="GO" id="GO:0005634">
    <property type="term" value="C:nucleus"/>
    <property type="evidence" value="ECO:0007669"/>
    <property type="project" value="TreeGrafter"/>
</dbReference>
<dbReference type="EMBL" id="UZAH01000475">
    <property type="protein sequence ID" value="VDO18999.1"/>
    <property type="molecule type" value="Genomic_DNA"/>
</dbReference>
<gene>
    <name evidence="1" type="ORF">HPBE_LOCUS617</name>
</gene>
<dbReference type="GO" id="GO:0000729">
    <property type="term" value="P:DNA double-strand break processing"/>
    <property type="evidence" value="ECO:0007669"/>
    <property type="project" value="TreeGrafter"/>
</dbReference>
<dbReference type="AlphaFoldDB" id="A0A183F374"/>
<dbReference type="GO" id="GO:0000793">
    <property type="term" value="C:condensed chromosome"/>
    <property type="evidence" value="ECO:0007669"/>
    <property type="project" value="TreeGrafter"/>
</dbReference>
<dbReference type="GO" id="GO:0000014">
    <property type="term" value="F:single-stranded DNA endodeoxyribonuclease activity"/>
    <property type="evidence" value="ECO:0007669"/>
    <property type="project" value="TreeGrafter"/>
</dbReference>
<dbReference type="PANTHER" id="PTHR46060:SF2">
    <property type="entry name" value="HISTONE-LYSINE N-METHYLTRANSFERASE SETMAR"/>
    <property type="match status" value="1"/>
</dbReference>
<reference evidence="1 2" key="1">
    <citation type="submission" date="2018-11" db="EMBL/GenBank/DDBJ databases">
        <authorList>
            <consortium name="Pathogen Informatics"/>
        </authorList>
    </citation>
    <scope>NUCLEOTIDE SEQUENCE [LARGE SCALE GENOMIC DNA]</scope>
</reference>
<dbReference type="OrthoDB" id="5872915at2759"/>
<evidence type="ECO:0000313" key="2">
    <source>
        <dbReference type="Proteomes" id="UP000050761"/>
    </source>
</evidence>
<evidence type="ECO:0000313" key="3">
    <source>
        <dbReference type="WBParaSite" id="HPBE_0000061601-mRNA-1"/>
    </source>
</evidence>
<reference evidence="3" key="2">
    <citation type="submission" date="2019-09" db="UniProtKB">
        <authorList>
            <consortium name="WormBaseParasite"/>
        </authorList>
    </citation>
    <scope>IDENTIFICATION</scope>
</reference>
<sequence length="145" mass="16634">MSTKYGAMDVPRNAQDSIVSKSFVSTTPASNTNHMAAVDNDPLKASVEADARKTTRDIAEDLDVDHTMVVRHLKQIERTKKLNSESQEKVALRYWGPSFAQRQRIMTLERIMTCDEKWILDDNRRCLACDLTKEKFPDIIQSQKF</sequence>